<dbReference type="Pfam" id="PF00440">
    <property type="entry name" value="TetR_N"/>
    <property type="match status" value="1"/>
</dbReference>
<feature type="compositionally biased region" description="Polar residues" evidence="5">
    <location>
        <begin position="1"/>
        <end position="12"/>
    </location>
</feature>
<dbReference type="InterPro" id="IPR015292">
    <property type="entry name" value="Tscrpt_reg_YbiH_C"/>
</dbReference>
<evidence type="ECO:0000256" key="3">
    <source>
        <dbReference type="ARBA" id="ARBA00023163"/>
    </source>
</evidence>
<dbReference type="SUPFAM" id="SSF48498">
    <property type="entry name" value="Tetracyclin repressor-like, C-terminal domain"/>
    <property type="match status" value="1"/>
</dbReference>
<keyword evidence="1" id="KW-0805">Transcription regulation</keyword>
<dbReference type="SUPFAM" id="SSF46689">
    <property type="entry name" value="Homeodomain-like"/>
    <property type="match status" value="1"/>
</dbReference>
<dbReference type="EMBL" id="JACJLA010000007">
    <property type="protein sequence ID" value="MBM6912648.1"/>
    <property type="molecule type" value="Genomic_DNA"/>
</dbReference>
<dbReference type="InterPro" id="IPR009057">
    <property type="entry name" value="Homeodomain-like_sf"/>
</dbReference>
<dbReference type="Proteomes" id="UP000707138">
    <property type="component" value="Unassembled WGS sequence"/>
</dbReference>
<feature type="DNA-binding region" description="H-T-H motif" evidence="4">
    <location>
        <begin position="69"/>
        <end position="88"/>
    </location>
</feature>
<evidence type="ECO:0000256" key="1">
    <source>
        <dbReference type="ARBA" id="ARBA00023015"/>
    </source>
</evidence>
<dbReference type="PROSITE" id="PS50977">
    <property type="entry name" value="HTH_TETR_2"/>
    <property type="match status" value="1"/>
</dbReference>
<gene>
    <name evidence="7" type="ORF">H6A01_04825</name>
</gene>
<dbReference type="Gene3D" id="1.10.10.60">
    <property type="entry name" value="Homeodomain-like"/>
    <property type="match status" value="1"/>
</dbReference>
<evidence type="ECO:0000313" key="8">
    <source>
        <dbReference type="Proteomes" id="UP000707138"/>
    </source>
</evidence>
<accession>A0ABS2GGV3</accession>
<evidence type="ECO:0000313" key="7">
    <source>
        <dbReference type="EMBL" id="MBM6912648.1"/>
    </source>
</evidence>
<keyword evidence="2 4" id="KW-0238">DNA-binding</keyword>
<dbReference type="Pfam" id="PF09209">
    <property type="entry name" value="CecR_C"/>
    <property type="match status" value="1"/>
</dbReference>
<evidence type="ECO:0000256" key="5">
    <source>
        <dbReference type="SAM" id="MobiDB-lite"/>
    </source>
</evidence>
<evidence type="ECO:0000256" key="2">
    <source>
        <dbReference type="ARBA" id="ARBA00023125"/>
    </source>
</evidence>
<dbReference type="InterPro" id="IPR001647">
    <property type="entry name" value="HTH_TetR"/>
</dbReference>
<sequence length="250" mass="27838">MNINETQLQTRIQPEADNASAQKKRASNGQARMPKTPAVNGREDGQATKARIIDHAGRLFAVQGYDKTTSKEICTAAQVNSAAVNYHFGSREALYEAVLGEVQHYLMDLAILRDIADSDAPPDKRLLSIVDFFLAQALSDSDWHIKLWIREVLSPSPMMHRVITSSALPKFSLIGSLLSDYLGYDMADPRLYGCYISLLSPFALTAIMQHSPLLAHAPISISRDTYTTILRNNFICQLNAFKHRADEEQS</sequence>
<organism evidence="7 8">
    <name type="scientific">Veillonella magna</name>
    <dbReference type="NCBI Taxonomy" id="464322"/>
    <lineage>
        <taxon>Bacteria</taxon>
        <taxon>Bacillati</taxon>
        <taxon>Bacillota</taxon>
        <taxon>Negativicutes</taxon>
        <taxon>Veillonellales</taxon>
        <taxon>Veillonellaceae</taxon>
        <taxon>Veillonella</taxon>
    </lineage>
</organism>
<keyword evidence="8" id="KW-1185">Reference proteome</keyword>
<name>A0ABS2GGV3_9FIRM</name>
<dbReference type="PANTHER" id="PTHR30055">
    <property type="entry name" value="HTH-TYPE TRANSCRIPTIONAL REGULATOR RUTR"/>
    <property type="match status" value="1"/>
</dbReference>
<feature type="region of interest" description="Disordered" evidence="5">
    <location>
        <begin position="1"/>
        <end position="45"/>
    </location>
</feature>
<proteinExistence type="predicted"/>
<dbReference type="InterPro" id="IPR050109">
    <property type="entry name" value="HTH-type_TetR-like_transc_reg"/>
</dbReference>
<keyword evidence="3" id="KW-0804">Transcription</keyword>
<reference evidence="7 8" key="1">
    <citation type="journal article" date="2021" name="Sci. Rep.">
        <title>The distribution of antibiotic resistance genes in chicken gut microbiota commensals.</title>
        <authorList>
            <person name="Juricova H."/>
            <person name="Matiasovicova J."/>
            <person name="Kubasova T."/>
            <person name="Cejkova D."/>
            <person name="Rychlik I."/>
        </authorList>
    </citation>
    <scope>NUCLEOTIDE SEQUENCE [LARGE SCALE GENOMIC DNA]</scope>
    <source>
        <strain evidence="7 8">An537</strain>
    </source>
</reference>
<protein>
    <submittedName>
        <fullName evidence="7">CerR family C-terminal domain-containing protein</fullName>
    </submittedName>
</protein>
<evidence type="ECO:0000259" key="6">
    <source>
        <dbReference type="PROSITE" id="PS50977"/>
    </source>
</evidence>
<dbReference type="RefSeq" id="WP_205087742.1">
    <property type="nucleotide sequence ID" value="NZ_JACJLA010000007.1"/>
</dbReference>
<dbReference type="InterPro" id="IPR036271">
    <property type="entry name" value="Tet_transcr_reg_TetR-rel_C_sf"/>
</dbReference>
<dbReference type="PANTHER" id="PTHR30055:SF234">
    <property type="entry name" value="HTH-TYPE TRANSCRIPTIONAL REGULATOR BETI"/>
    <property type="match status" value="1"/>
</dbReference>
<feature type="domain" description="HTH tetR-type" evidence="6">
    <location>
        <begin position="46"/>
        <end position="106"/>
    </location>
</feature>
<dbReference type="Gene3D" id="1.10.357.10">
    <property type="entry name" value="Tetracycline Repressor, domain 2"/>
    <property type="match status" value="1"/>
</dbReference>
<comment type="caution">
    <text evidence="7">The sequence shown here is derived from an EMBL/GenBank/DDBJ whole genome shotgun (WGS) entry which is preliminary data.</text>
</comment>
<evidence type="ECO:0000256" key="4">
    <source>
        <dbReference type="PROSITE-ProRule" id="PRU00335"/>
    </source>
</evidence>
<dbReference type="PRINTS" id="PR00455">
    <property type="entry name" value="HTHTETR"/>
</dbReference>